<reference evidence="1 2" key="1">
    <citation type="submission" date="2006-10" db="EMBL/GenBank/DDBJ databases">
        <title>The Genome Sequence of Batrachochytrium dendrobatidis JEL423.</title>
        <authorList>
            <consortium name="The Broad Institute Genome Sequencing Platform"/>
            <person name="Birren B."/>
            <person name="Lander E."/>
            <person name="Galagan J."/>
            <person name="Cuomo C."/>
            <person name="Devon K."/>
            <person name="Jaffe D."/>
            <person name="Butler J."/>
            <person name="Alvarez P."/>
            <person name="Gnerre S."/>
            <person name="Grabherr M."/>
            <person name="Kleber M."/>
            <person name="Mauceli E."/>
            <person name="Brockman W."/>
            <person name="Young S."/>
            <person name="LaButti K."/>
            <person name="Sykes S."/>
            <person name="DeCaprio D."/>
            <person name="Crawford M."/>
            <person name="Koehrsen M."/>
            <person name="Engels R."/>
            <person name="Montgomery P."/>
            <person name="Pearson M."/>
            <person name="Howarth C."/>
            <person name="Larson L."/>
            <person name="White J."/>
            <person name="O'Leary S."/>
            <person name="Kodira C."/>
            <person name="Zeng Q."/>
            <person name="Yandava C."/>
            <person name="Alvarado L."/>
            <person name="Longcore J."/>
            <person name="James T."/>
        </authorList>
    </citation>
    <scope>NUCLEOTIDE SEQUENCE [LARGE SCALE GENOMIC DNA]</scope>
    <source>
        <strain evidence="1 2">JEL423</strain>
    </source>
</reference>
<dbReference type="Proteomes" id="UP000077115">
    <property type="component" value="Unassembled WGS sequence"/>
</dbReference>
<gene>
    <name evidence="1" type="ORF">BDEG_23030</name>
</gene>
<accession>A0A177WGG3</accession>
<name>A0A177WGG3_BATDL</name>
<evidence type="ECO:0000313" key="2">
    <source>
        <dbReference type="Proteomes" id="UP000077115"/>
    </source>
</evidence>
<dbReference type="OrthoDB" id="6220758at2759"/>
<dbReference type="AlphaFoldDB" id="A0A177WGG3"/>
<organism evidence="1 2">
    <name type="scientific">Batrachochytrium dendrobatidis (strain JEL423)</name>
    <dbReference type="NCBI Taxonomy" id="403673"/>
    <lineage>
        <taxon>Eukaryota</taxon>
        <taxon>Fungi</taxon>
        <taxon>Fungi incertae sedis</taxon>
        <taxon>Chytridiomycota</taxon>
        <taxon>Chytridiomycota incertae sedis</taxon>
        <taxon>Chytridiomycetes</taxon>
        <taxon>Rhizophydiales</taxon>
        <taxon>Rhizophydiales incertae sedis</taxon>
        <taxon>Batrachochytrium</taxon>
    </lineage>
</organism>
<dbReference type="VEuPathDB" id="FungiDB:BDEG_23030"/>
<evidence type="ECO:0000313" key="1">
    <source>
        <dbReference type="EMBL" id="OAJ39163.1"/>
    </source>
</evidence>
<protein>
    <submittedName>
        <fullName evidence="1">Uncharacterized protein</fullName>
    </submittedName>
</protein>
<proteinExistence type="predicted"/>
<sequence>MRQTALTTKAFRIPSTCCLDLLRGFSNVSFQQVSHMEPSSMTQLHDGIDAPSKTSSRVTKIPTTDISKAVEKVVYKYVDCSSDNWKQVQLASPSLKFRV</sequence>
<dbReference type="EMBL" id="DS022302">
    <property type="protein sequence ID" value="OAJ39163.1"/>
    <property type="molecule type" value="Genomic_DNA"/>
</dbReference>
<reference evidence="1 2" key="2">
    <citation type="submission" date="2016-05" db="EMBL/GenBank/DDBJ databases">
        <title>Lineage-specific infection strategies underlie the spectrum of fungal disease in amphibians.</title>
        <authorList>
            <person name="Cuomo C.A."/>
            <person name="Farrer R.A."/>
            <person name="James T."/>
            <person name="Longcore J."/>
            <person name="Birren B."/>
        </authorList>
    </citation>
    <scope>NUCLEOTIDE SEQUENCE [LARGE SCALE GENOMIC DNA]</scope>
    <source>
        <strain evidence="1 2">JEL423</strain>
    </source>
</reference>